<dbReference type="Pfam" id="PF02089">
    <property type="entry name" value="Palm_thioest"/>
    <property type="match status" value="1"/>
</dbReference>
<dbReference type="PANTHER" id="PTHR11247">
    <property type="entry name" value="PALMITOYL-PROTEIN THIOESTERASE/DOLICHYLDIPHOSPHATASE 1"/>
    <property type="match status" value="1"/>
</dbReference>
<proteinExistence type="inferred from homology"/>
<dbReference type="FunFam" id="3.40.50.1820:FF:000107">
    <property type="entry name" value="Palmitoyl-protein thioesterase 1"/>
    <property type="match status" value="1"/>
</dbReference>
<protein>
    <recommendedName>
        <fullName evidence="3">Palmitoyl-protein thioesterase 1</fullName>
        <ecNumber evidence="2">3.1.2.22</ecNumber>
    </recommendedName>
    <alternativeName>
        <fullName evidence="8">Palmitoyl-protein hydrolase 1</fullName>
    </alternativeName>
</protein>
<evidence type="ECO:0000256" key="2">
    <source>
        <dbReference type="ARBA" id="ARBA00012423"/>
    </source>
</evidence>
<reference evidence="9 10" key="1">
    <citation type="submission" date="2014-04" db="EMBL/GenBank/DDBJ databases">
        <authorList>
            <consortium name="DOE Joint Genome Institute"/>
            <person name="Kuo A."/>
            <person name="Zuccaro A."/>
            <person name="Kohler A."/>
            <person name="Nagy L.G."/>
            <person name="Floudas D."/>
            <person name="Copeland A."/>
            <person name="Barry K.W."/>
            <person name="Cichocki N."/>
            <person name="Veneault-Fourrey C."/>
            <person name="LaButti K."/>
            <person name="Lindquist E.A."/>
            <person name="Lipzen A."/>
            <person name="Lundell T."/>
            <person name="Morin E."/>
            <person name="Murat C."/>
            <person name="Sun H."/>
            <person name="Tunlid A."/>
            <person name="Henrissat B."/>
            <person name="Grigoriev I.V."/>
            <person name="Hibbett D.S."/>
            <person name="Martin F."/>
            <person name="Nordberg H.P."/>
            <person name="Cantor M.N."/>
            <person name="Hua S.X."/>
        </authorList>
    </citation>
    <scope>NUCLEOTIDE SEQUENCE [LARGE SCALE GENOMIC DNA]</scope>
    <source>
        <strain evidence="9 10">MAFF 305830</strain>
    </source>
</reference>
<dbReference type="AlphaFoldDB" id="A0A0C3B5D1"/>
<dbReference type="STRING" id="933852.A0A0C3B5D1"/>
<keyword evidence="5" id="KW-0378">Hydrolase</keyword>
<keyword evidence="10" id="KW-1185">Reference proteome</keyword>
<evidence type="ECO:0000256" key="5">
    <source>
        <dbReference type="ARBA" id="ARBA00022801"/>
    </source>
</evidence>
<dbReference type="OrthoDB" id="10263094at2759"/>
<evidence type="ECO:0000256" key="7">
    <source>
        <dbReference type="ARBA" id="ARBA00023180"/>
    </source>
</evidence>
<dbReference type="Gene3D" id="3.40.50.1820">
    <property type="entry name" value="alpha/beta hydrolase"/>
    <property type="match status" value="1"/>
</dbReference>
<organism evidence="9 10">
    <name type="scientific">Serendipita vermifera MAFF 305830</name>
    <dbReference type="NCBI Taxonomy" id="933852"/>
    <lineage>
        <taxon>Eukaryota</taxon>
        <taxon>Fungi</taxon>
        <taxon>Dikarya</taxon>
        <taxon>Basidiomycota</taxon>
        <taxon>Agaricomycotina</taxon>
        <taxon>Agaricomycetes</taxon>
        <taxon>Sebacinales</taxon>
        <taxon>Serendipitaceae</taxon>
        <taxon>Serendipita</taxon>
    </lineage>
</organism>
<evidence type="ECO:0000313" key="9">
    <source>
        <dbReference type="EMBL" id="KIM32020.1"/>
    </source>
</evidence>
<dbReference type="Proteomes" id="UP000054097">
    <property type="component" value="Unassembled WGS sequence"/>
</dbReference>
<accession>A0A0C3B5D1</accession>
<dbReference type="EMBL" id="KN824281">
    <property type="protein sequence ID" value="KIM32020.1"/>
    <property type="molecule type" value="Genomic_DNA"/>
</dbReference>
<sequence>MARLGFIGDQYMSSGMVEFVELIKDMHPGIFVYSVRISDEPSSDQRAGWFGNVNEQLEQVATEISELPELSKGFDAIGFSQAGQFLRAYAQRYNNAGPPIKNLMTFGSQHMGISDLPGCKPTDFMCRAAKAATRNGVYTAWAQRNLVQAQYYRDPANYATYLNHSLFLADINNEVDVESRRERNTTYAKNLGTLENFVMVLFNEDKTVIPKESSWFGSYSIPTEEDDGPPAIVHMKQQPLYKEDWIGLRKLDEEDKVFLIVCQGQHMQISDECWRPIVKRWAGSVDIEQSSTRTPEIPALLLQDR</sequence>
<dbReference type="InterPro" id="IPR029058">
    <property type="entry name" value="AB_hydrolase_fold"/>
</dbReference>
<dbReference type="SUPFAM" id="SSF53474">
    <property type="entry name" value="alpha/beta-Hydrolases"/>
    <property type="match status" value="1"/>
</dbReference>
<dbReference type="EC" id="3.1.2.22" evidence="2"/>
<dbReference type="HOGENOM" id="CLU_050129_0_1_1"/>
<keyword evidence="4" id="KW-0732">Signal</keyword>
<name>A0A0C3B5D1_SERVB</name>
<dbReference type="PANTHER" id="PTHR11247:SF8">
    <property type="entry name" value="PALMITOYL-PROTEIN THIOESTERASE 1"/>
    <property type="match status" value="1"/>
</dbReference>
<keyword evidence="6" id="KW-1015">Disulfide bond</keyword>
<keyword evidence="7" id="KW-0325">Glycoprotein</keyword>
<evidence type="ECO:0000256" key="3">
    <source>
        <dbReference type="ARBA" id="ARBA00014212"/>
    </source>
</evidence>
<gene>
    <name evidence="9" type="ORF">M408DRAFT_242258</name>
</gene>
<dbReference type="GO" id="GO:0008474">
    <property type="term" value="F:palmitoyl-(protein) hydrolase activity"/>
    <property type="evidence" value="ECO:0007669"/>
    <property type="project" value="UniProtKB-EC"/>
</dbReference>
<dbReference type="InterPro" id="IPR002472">
    <property type="entry name" value="Palm_thioest"/>
</dbReference>
<evidence type="ECO:0000256" key="1">
    <source>
        <dbReference type="ARBA" id="ARBA00010758"/>
    </source>
</evidence>
<evidence type="ECO:0000313" key="10">
    <source>
        <dbReference type="Proteomes" id="UP000054097"/>
    </source>
</evidence>
<evidence type="ECO:0000256" key="4">
    <source>
        <dbReference type="ARBA" id="ARBA00022729"/>
    </source>
</evidence>
<evidence type="ECO:0000256" key="6">
    <source>
        <dbReference type="ARBA" id="ARBA00023157"/>
    </source>
</evidence>
<reference evidence="10" key="2">
    <citation type="submission" date="2015-01" db="EMBL/GenBank/DDBJ databases">
        <title>Evolutionary Origins and Diversification of the Mycorrhizal Mutualists.</title>
        <authorList>
            <consortium name="DOE Joint Genome Institute"/>
            <consortium name="Mycorrhizal Genomics Consortium"/>
            <person name="Kohler A."/>
            <person name="Kuo A."/>
            <person name="Nagy L.G."/>
            <person name="Floudas D."/>
            <person name="Copeland A."/>
            <person name="Barry K.W."/>
            <person name="Cichocki N."/>
            <person name="Veneault-Fourrey C."/>
            <person name="LaButti K."/>
            <person name="Lindquist E.A."/>
            <person name="Lipzen A."/>
            <person name="Lundell T."/>
            <person name="Morin E."/>
            <person name="Murat C."/>
            <person name="Riley R."/>
            <person name="Ohm R."/>
            <person name="Sun H."/>
            <person name="Tunlid A."/>
            <person name="Henrissat B."/>
            <person name="Grigoriev I.V."/>
            <person name="Hibbett D.S."/>
            <person name="Martin F."/>
        </authorList>
    </citation>
    <scope>NUCLEOTIDE SEQUENCE [LARGE SCALE GENOMIC DNA]</scope>
    <source>
        <strain evidence="10">MAFF 305830</strain>
    </source>
</reference>
<dbReference type="PRINTS" id="PR00414">
    <property type="entry name" value="PPTHIESTRASE"/>
</dbReference>
<evidence type="ECO:0000256" key="8">
    <source>
        <dbReference type="ARBA" id="ARBA00031934"/>
    </source>
</evidence>
<comment type="similarity">
    <text evidence="1">Belongs to the palmitoyl-protein thioesterase family.</text>
</comment>